<dbReference type="GO" id="GO:0005737">
    <property type="term" value="C:cytoplasm"/>
    <property type="evidence" value="ECO:0007669"/>
    <property type="project" value="TreeGrafter"/>
</dbReference>
<keyword evidence="2" id="KW-0732">Signal</keyword>
<evidence type="ECO:0000259" key="4">
    <source>
        <dbReference type="PROSITE" id="PS50106"/>
    </source>
</evidence>
<dbReference type="InterPro" id="IPR041489">
    <property type="entry name" value="PDZ_6"/>
</dbReference>
<dbReference type="Pfam" id="PF00226">
    <property type="entry name" value="DnaJ"/>
    <property type="match status" value="1"/>
</dbReference>
<dbReference type="Pfam" id="PF00595">
    <property type="entry name" value="PDZ"/>
    <property type="match status" value="1"/>
</dbReference>
<dbReference type="InterPro" id="IPR036869">
    <property type="entry name" value="J_dom_sf"/>
</dbReference>
<feature type="domain" description="J" evidence="3">
    <location>
        <begin position="42"/>
        <end position="110"/>
    </location>
</feature>
<proteinExistence type="predicted"/>
<accession>A0A8J5XEQ8</accession>
<feature type="domain" description="PDZ" evidence="4">
    <location>
        <begin position="276"/>
        <end position="327"/>
    </location>
</feature>
<protein>
    <submittedName>
        <fullName evidence="5">Uncharacterized protein</fullName>
    </submittedName>
</protein>
<dbReference type="PROSITE" id="PS50076">
    <property type="entry name" value="DNAJ_2"/>
    <property type="match status" value="1"/>
</dbReference>
<dbReference type="GO" id="GO:0005634">
    <property type="term" value="C:nucleus"/>
    <property type="evidence" value="ECO:0007669"/>
    <property type="project" value="TreeGrafter"/>
</dbReference>
<dbReference type="InterPro" id="IPR001478">
    <property type="entry name" value="PDZ"/>
</dbReference>
<dbReference type="PROSITE" id="PS50106">
    <property type="entry name" value="PDZ"/>
    <property type="match status" value="2"/>
</dbReference>
<dbReference type="AlphaFoldDB" id="A0A8J5XEQ8"/>
<evidence type="ECO:0000256" key="2">
    <source>
        <dbReference type="SAM" id="SignalP"/>
    </source>
</evidence>
<feature type="compositionally biased region" description="Gly residues" evidence="1">
    <location>
        <begin position="117"/>
        <end position="144"/>
    </location>
</feature>
<feature type="domain" description="PDZ" evidence="4">
    <location>
        <begin position="194"/>
        <end position="246"/>
    </location>
</feature>
<evidence type="ECO:0000313" key="6">
    <source>
        <dbReference type="Proteomes" id="UP000751190"/>
    </source>
</evidence>
<feature type="region of interest" description="Disordered" evidence="1">
    <location>
        <begin position="354"/>
        <end position="373"/>
    </location>
</feature>
<sequence length="443" mass="45098">MRHRRAPLLLAVFASLLLLTNAQRFGWRGQQPNASPPAASEDYYKVLGVPRTATDRAIKKAYRKLALKHHPDKVADEKGKERAKERFIKIANAYDTLVDPEKRRIYDQLGEEGLKMGGGAGRAHGGGSGGSGFGGFRPGGGGGPDAFRMFEQMFGSRSFGGGGAQHGGGFNGGFGGGGFGGGAARPPPPPPLESVPLELGGEGGLGITLSRTNRVTAIRPGGAAAKAGRLRVGDQIHTLDGQPVDGERVSQLLAASTKRRAVLGVAFEEPEPIAHRVRVSRGKDGLGFRISPENEIISIAPDGTAAREGKLRVGDRVLQVDGQSARGKRVASLLSGGKSEFEFVVQPKLAVRHASAQQPRARPGGGFSAGAAGRSAGGFGTGGGFPRGAGGGGFGGGFGGGAGTGGMPGGMPGGINLDELLRGMGGMGGMGGGARGSRMPNTG</sequence>
<gene>
    <name evidence="5" type="ORF">KFE25_013015</name>
</gene>
<dbReference type="PANTHER" id="PTHR43948:SF10">
    <property type="entry name" value="MRJ, ISOFORM E"/>
    <property type="match status" value="1"/>
</dbReference>
<dbReference type="Pfam" id="PF17820">
    <property type="entry name" value="PDZ_6"/>
    <property type="match status" value="1"/>
</dbReference>
<feature type="signal peptide" evidence="2">
    <location>
        <begin position="1"/>
        <end position="22"/>
    </location>
</feature>
<dbReference type="GO" id="GO:0051087">
    <property type="term" value="F:protein-folding chaperone binding"/>
    <property type="evidence" value="ECO:0007669"/>
    <property type="project" value="TreeGrafter"/>
</dbReference>
<dbReference type="Gene3D" id="1.10.287.110">
    <property type="entry name" value="DnaJ domain"/>
    <property type="match status" value="1"/>
</dbReference>
<dbReference type="PRINTS" id="PR00625">
    <property type="entry name" value="JDOMAIN"/>
</dbReference>
<dbReference type="EMBL" id="JAGTXO010000041">
    <property type="protein sequence ID" value="KAG8459379.1"/>
    <property type="molecule type" value="Genomic_DNA"/>
</dbReference>
<name>A0A8J5XEQ8_DIALT</name>
<dbReference type="GO" id="GO:0044183">
    <property type="term" value="F:protein folding chaperone"/>
    <property type="evidence" value="ECO:0007669"/>
    <property type="project" value="TreeGrafter"/>
</dbReference>
<feature type="chain" id="PRO_5035264518" evidence="2">
    <location>
        <begin position="23"/>
        <end position="443"/>
    </location>
</feature>
<dbReference type="PANTHER" id="PTHR43948">
    <property type="entry name" value="DNAJ HOMOLOG SUBFAMILY B"/>
    <property type="match status" value="1"/>
</dbReference>
<dbReference type="InterPro" id="IPR036034">
    <property type="entry name" value="PDZ_sf"/>
</dbReference>
<dbReference type="SUPFAM" id="SSF46565">
    <property type="entry name" value="Chaperone J-domain"/>
    <property type="match status" value="1"/>
</dbReference>
<dbReference type="GO" id="GO:0051082">
    <property type="term" value="F:unfolded protein binding"/>
    <property type="evidence" value="ECO:0007669"/>
    <property type="project" value="TreeGrafter"/>
</dbReference>
<dbReference type="CDD" id="cd06257">
    <property type="entry name" value="DnaJ"/>
    <property type="match status" value="1"/>
</dbReference>
<evidence type="ECO:0000259" key="3">
    <source>
        <dbReference type="PROSITE" id="PS50076"/>
    </source>
</evidence>
<dbReference type="SUPFAM" id="SSF50156">
    <property type="entry name" value="PDZ domain-like"/>
    <property type="match status" value="2"/>
</dbReference>
<dbReference type="CDD" id="cd00136">
    <property type="entry name" value="PDZ_canonical"/>
    <property type="match status" value="2"/>
</dbReference>
<dbReference type="InterPro" id="IPR018253">
    <property type="entry name" value="DnaJ_domain_CS"/>
</dbReference>
<feature type="compositionally biased region" description="Gly residues" evidence="1">
    <location>
        <begin position="158"/>
        <end position="183"/>
    </location>
</feature>
<dbReference type="InterPro" id="IPR001623">
    <property type="entry name" value="DnaJ_domain"/>
</dbReference>
<evidence type="ECO:0000313" key="5">
    <source>
        <dbReference type="EMBL" id="KAG8459379.1"/>
    </source>
</evidence>
<dbReference type="SMART" id="SM00271">
    <property type="entry name" value="DnaJ"/>
    <property type="match status" value="1"/>
</dbReference>
<comment type="caution">
    <text evidence="5">The sequence shown here is derived from an EMBL/GenBank/DDBJ whole genome shotgun (WGS) entry which is preliminary data.</text>
</comment>
<evidence type="ECO:0000256" key="1">
    <source>
        <dbReference type="SAM" id="MobiDB-lite"/>
    </source>
</evidence>
<feature type="region of interest" description="Disordered" evidence="1">
    <location>
        <begin position="117"/>
        <end position="193"/>
    </location>
</feature>
<keyword evidence="6" id="KW-1185">Reference proteome</keyword>
<reference evidence="5" key="1">
    <citation type="submission" date="2021-05" db="EMBL/GenBank/DDBJ databases">
        <title>The genome of the haptophyte Pavlova lutheri (Diacronema luteri, Pavlovales) - a model for lipid biosynthesis in eukaryotic algae.</title>
        <authorList>
            <person name="Hulatt C.J."/>
            <person name="Posewitz M.C."/>
        </authorList>
    </citation>
    <scope>NUCLEOTIDE SEQUENCE</scope>
    <source>
        <strain evidence="5">NIVA-4/92</strain>
    </source>
</reference>
<dbReference type="OrthoDB" id="552049at2759"/>
<organism evidence="5 6">
    <name type="scientific">Diacronema lutheri</name>
    <name type="common">Unicellular marine alga</name>
    <name type="synonym">Monochrysis lutheri</name>
    <dbReference type="NCBI Taxonomy" id="2081491"/>
    <lineage>
        <taxon>Eukaryota</taxon>
        <taxon>Haptista</taxon>
        <taxon>Haptophyta</taxon>
        <taxon>Pavlovophyceae</taxon>
        <taxon>Pavlovales</taxon>
        <taxon>Pavlovaceae</taxon>
        <taxon>Diacronema</taxon>
    </lineage>
</organism>
<dbReference type="SMART" id="SM00228">
    <property type="entry name" value="PDZ"/>
    <property type="match status" value="2"/>
</dbReference>
<dbReference type="PROSITE" id="PS00636">
    <property type="entry name" value="DNAJ_1"/>
    <property type="match status" value="1"/>
</dbReference>
<dbReference type="Proteomes" id="UP000751190">
    <property type="component" value="Unassembled WGS sequence"/>
</dbReference>
<dbReference type="Gene3D" id="2.30.42.10">
    <property type="match status" value="2"/>
</dbReference>